<comment type="similarity">
    <text evidence="2 5">Belongs to the prokaryotic/mitochondrial release factor family.</text>
</comment>
<evidence type="ECO:0000256" key="5">
    <source>
        <dbReference type="HAMAP-Rule" id="MF_00093"/>
    </source>
</evidence>
<keyword evidence="3 5" id="KW-0488">Methylation</keyword>
<evidence type="ECO:0000256" key="8">
    <source>
        <dbReference type="SAM" id="MobiDB-lite"/>
    </source>
</evidence>
<dbReference type="PATRIC" id="fig|1280954.3.peg.2220"/>
<feature type="region of interest" description="Disordered" evidence="8">
    <location>
        <begin position="280"/>
        <end position="309"/>
    </location>
</feature>
<dbReference type="SUPFAM" id="SSF75620">
    <property type="entry name" value="Release factor"/>
    <property type="match status" value="1"/>
</dbReference>
<dbReference type="Gene3D" id="3.30.160.20">
    <property type="match status" value="1"/>
</dbReference>
<comment type="subcellular location">
    <subcellularLocation>
        <location evidence="5">Cytoplasm</location>
    </subcellularLocation>
</comment>
<keyword evidence="4 5" id="KW-0648">Protein biosynthesis</keyword>
<dbReference type="Gene3D" id="3.30.70.1660">
    <property type="match status" value="1"/>
</dbReference>
<dbReference type="GO" id="GO:0005737">
    <property type="term" value="C:cytoplasm"/>
    <property type="evidence" value="ECO:0007669"/>
    <property type="project" value="UniProtKB-SubCell"/>
</dbReference>
<dbReference type="RefSeq" id="WP_035598372.1">
    <property type="nucleotide sequence ID" value="NZ_ARYM01000011.1"/>
</dbReference>
<dbReference type="STRING" id="1280954.HPO_10952"/>
<dbReference type="PANTHER" id="PTHR43804:SF7">
    <property type="entry name" value="LD18447P"/>
    <property type="match status" value="1"/>
</dbReference>
<evidence type="ECO:0000259" key="9">
    <source>
        <dbReference type="PROSITE" id="PS00745"/>
    </source>
</evidence>
<accession>A0A062V8D9</accession>
<dbReference type="InterPro" id="IPR005139">
    <property type="entry name" value="PCRF"/>
</dbReference>
<comment type="PTM">
    <text evidence="5">Methylated by PrmC. Methylation increases the termination efficiency of RF1.</text>
</comment>
<evidence type="ECO:0000256" key="2">
    <source>
        <dbReference type="ARBA" id="ARBA00010835"/>
    </source>
</evidence>
<reference evidence="10 11" key="1">
    <citation type="journal article" date="2014" name="Antonie Van Leeuwenhoek">
        <title>Hyphomonas beringensis sp. nov. and Hyphomonas chukchiensis sp. nov., isolated from surface seawater of the Bering Sea and Chukchi Sea.</title>
        <authorList>
            <person name="Li C."/>
            <person name="Lai Q."/>
            <person name="Li G."/>
            <person name="Dong C."/>
            <person name="Wang J."/>
            <person name="Liao Y."/>
            <person name="Shao Z."/>
        </authorList>
    </citation>
    <scope>NUCLEOTIDE SEQUENCE [LARGE SCALE GENOMIC DNA]</scope>
    <source>
        <strain evidence="10 11">PS728</strain>
    </source>
</reference>
<keyword evidence="5" id="KW-0963">Cytoplasm</keyword>
<sequence length="357" mass="39453">MSALSQMRLQQVIDRFEEVEARMGATSDSSEIITLSKEHAELRPVVEKARDLMSARKGLAEAEAMLASGDREMAELAEMEIEDLRERLPALEQEMQILLLPKDVDDKADIVLEVRAGTGGDEAALFAGDLFRMYTRFAQIMGWKVEIVDVSPGDAGGYKEIIANVSGDGVFGRMKWESGVHRVQRVPATETQGRIHTSAATVAVLPAPENIEIEVRPEDIRIDTMRASGAGGQHVNKTDSAVRITHLATGIVVTSSEKSQHVNRDKAMQQLKIRLYEKERSEKDAARAEARASQIGSGDRSQKVRTYNYPENRVTDHRIGLTLYSLDRIIAGDKLGDVIEALITEDQSRRLAALESS</sequence>
<evidence type="ECO:0000256" key="3">
    <source>
        <dbReference type="ARBA" id="ARBA00022481"/>
    </source>
</evidence>
<dbReference type="Pfam" id="PF03462">
    <property type="entry name" value="PCRF"/>
    <property type="match status" value="1"/>
</dbReference>
<dbReference type="InterPro" id="IPR050057">
    <property type="entry name" value="Prokaryotic/Mito_RF"/>
</dbReference>
<comment type="caution">
    <text evidence="10">The sequence shown here is derived from an EMBL/GenBank/DDBJ whole genome shotgun (WGS) entry which is preliminary data.</text>
</comment>
<feature type="domain" description="Prokaryotic-type class I peptide chain release factors" evidence="9">
    <location>
        <begin position="226"/>
        <end position="242"/>
    </location>
</feature>
<organism evidence="10 11">
    <name type="scientific">Hyphomonas polymorpha PS728</name>
    <dbReference type="NCBI Taxonomy" id="1280954"/>
    <lineage>
        <taxon>Bacteria</taxon>
        <taxon>Pseudomonadati</taxon>
        <taxon>Pseudomonadota</taxon>
        <taxon>Alphaproteobacteria</taxon>
        <taxon>Hyphomonadales</taxon>
        <taxon>Hyphomonadaceae</taxon>
        <taxon>Hyphomonas</taxon>
    </lineage>
</organism>
<evidence type="ECO:0000256" key="4">
    <source>
        <dbReference type="ARBA" id="ARBA00022917"/>
    </source>
</evidence>
<dbReference type="Gene3D" id="6.10.140.1950">
    <property type="match status" value="1"/>
</dbReference>
<evidence type="ECO:0000313" key="10">
    <source>
        <dbReference type="EMBL" id="KCZ98418.1"/>
    </source>
</evidence>
<dbReference type="GO" id="GO:0016149">
    <property type="term" value="F:translation release factor activity, codon specific"/>
    <property type="evidence" value="ECO:0007669"/>
    <property type="project" value="UniProtKB-UniRule"/>
</dbReference>
<dbReference type="eggNOG" id="COG0216">
    <property type="taxonomic scope" value="Bacteria"/>
</dbReference>
<dbReference type="InterPro" id="IPR000352">
    <property type="entry name" value="Pep_chain_release_fac_I"/>
</dbReference>
<name>A0A062V8D9_9PROT</name>
<keyword evidence="7" id="KW-0175">Coiled coil</keyword>
<dbReference type="NCBIfam" id="NF001859">
    <property type="entry name" value="PRK00591.1"/>
    <property type="match status" value="1"/>
</dbReference>
<dbReference type="Pfam" id="PF00472">
    <property type="entry name" value="RF-1"/>
    <property type="match status" value="1"/>
</dbReference>
<keyword evidence="11" id="KW-1185">Reference proteome</keyword>
<dbReference type="EMBL" id="ARYM01000011">
    <property type="protein sequence ID" value="KCZ98418.1"/>
    <property type="molecule type" value="Genomic_DNA"/>
</dbReference>
<dbReference type="HAMAP" id="MF_00093">
    <property type="entry name" value="Rel_fac_1"/>
    <property type="match status" value="1"/>
</dbReference>
<evidence type="ECO:0000256" key="7">
    <source>
        <dbReference type="SAM" id="Coils"/>
    </source>
</evidence>
<protein>
    <recommendedName>
        <fullName evidence="5 6">Peptide chain release factor 1</fullName>
        <shortName evidence="5">RF-1</shortName>
    </recommendedName>
</protein>
<comment type="function">
    <text evidence="1 5">Peptide chain release factor 1 directs the termination of translation in response to the peptide chain termination codons UAG and UAA.</text>
</comment>
<proteinExistence type="inferred from homology"/>
<dbReference type="InterPro" id="IPR004373">
    <property type="entry name" value="RF-1"/>
</dbReference>
<gene>
    <name evidence="5 10" type="primary">prfA</name>
    <name evidence="10" type="ORF">HPO_10952</name>
</gene>
<dbReference type="FunFam" id="3.30.160.20:FF:000004">
    <property type="entry name" value="Peptide chain release factor 1"/>
    <property type="match status" value="1"/>
</dbReference>
<dbReference type="PROSITE" id="PS00745">
    <property type="entry name" value="RF_PROK_I"/>
    <property type="match status" value="1"/>
</dbReference>
<dbReference type="PANTHER" id="PTHR43804">
    <property type="entry name" value="LD18447P"/>
    <property type="match status" value="1"/>
</dbReference>
<dbReference type="AlphaFoldDB" id="A0A062V8D9"/>
<feature type="modified residue" description="N5-methylglutamine" evidence="5">
    <location>
        <position position="233"/>
    </location>
</feature>
<evidence type="ECO:0000313" key="11">
    <source>
        <dbReference type="Proteomes" id="UP000027100"/>
    </source>
</evidence>
<dbReference type="SMART" id="SM00937">
    <property type="entry name" value="PCRF"/>
    <property type="match status" value="1"/>
</dbReference>
<dbReference type="Proteomes" id="UP000027100">
    <property type="component" value="Unassembled WGS sequence"/>
</dbReference>
<dbReference type="FunFam" id="3.30.70.1660:FF:000002">
    <property type="entry name" value="Peptide chain release factor 1"/>
    <property type="match status" value="1"/>
</dbReference>
<dbReference type="NCBIfam" id="TIGR00019">
    <property type="entry name" value="prfA"/>
    <property type="match status" value="1"/>
</dbReference>
<dbReference type="InterPro" id="IPR045853">
    <property type="entry name" value="Pep_chain_release_fac_I_sf"/>
</dbReference>
<feature type="coiled-coil region" evidence="7">
    <location>
        <begin position="59"/>
        <end position="94"/>
    </location>
</feature>
<evidence type="ECO:0000256" key="6">
    <source>
        <dbReference type="NCBIfam" id="TIGR00019"/>
    </source>
</evidence>
<evidence type="ECO:0000256" key="1">
    <source>
        <dbReference type="ARBA" id="ARBA00002986"/>
    </source>
</evidence>
<feature type="compositionally biased region" description="Basic and acidic residues" evidence="8">
    <location>
        <begin position="280"/>
        <end position="290"/>
    </location>
</feature>